<name>A0A369L5J5_9ACTN</name>
<evidence type="ECO:0000313" key="3">
    <source>
        <dbReference type="Proteomes" id="UP000253792"/>
    </source>
</evidence>
<reference evidence="2 3" key="1">
    <citation type="journal article" date="2018" name="Elife">
        <title>Discovery and characterization of a prevalent human gut bacterial enzyme sufficient for the inactivation of a family of plant toxins.</title>
        <authorList>
            <person name="Koppel N."/>
            <person name="Bisanz J.E."/>
            <person name="Pandelia M.E."/>
            <person name="Turnbaugh P.J."/>
            <person name="Balskus E.P."/>
        </authorList>
    </citation>
    <scope>NUCLEOTIDE SEQUENCE [LARGE SCALE GENOMIC DNA]</scope>
    <source>
        <strain evidence="3">anaerobia AP69FAA</strain>
    </source>
</reference>
<dbReference type="OrthoDB" id="2515880at2"/>
<keyword evidence="3" id="KW-1185">Reference proteome</keyword>
<protein>
    <submittedName>
        <fullName evidence="2">ABC transporter substrate-binding protein</fullName>
    </submittedName>
</protein>
<dbReference type="AlphaFoldDB" id="A0A369L5J5"/>
<dbReference type="Pfam" id="PF13416">
    <property type="entry name" value="SBP_bac_8"/>
    <property type="match status" value="1"/>
</dbReference>
<dbReference type="EMBL" id="PPTP01000006">
    <property type="protein sequence ID" value="RDB55113.1"/>
    <property type="molecule type" value="Genomic_DNA"/>
</dbReference>
<evidence type="ECO:0000256" key="1">
    <source>
        <dbReference type="SAM" id="MobiDB-lite"/>
    </source>
</evidence>
<gene>
    <name evidence="2" type="ORF">C1880_07430</name>
</gene>
<dbReference type="SUPFAM" id="SSF53850">
    <property type="entry name" value="Periplasmic binding protein-like II"/>
    <property type="match status" value="1"/>
</dbReference>
<accession>A0A369L5J5</accession>
<dbReference type="PANTHER" id="PTHR43649:SF12">
    <property type="entry name" value="DIACETYLCHITOBIOSE BINDING PROTEIN DASA"/>
    <property type="match status" value="1"/>
</dbReference>
<dbReference type="InterPro" id="IPR050490">
    <property type="entry name" value="Bact_solute-bd_prot1"/>
</dbReference>
<organism evidence="2 3">
    <name type="scientific">Senegalimassilia anaerobia</name>
    <dbReference type="NCBI Taxonomy" id="1473216"/>
    <lineage>
        <taxon>Bacteria</taxon>
        <taxon>Bacillati</taxon>
        <taxon>Actinomycetota</taxon>
        <taxon>Coriobacteriia</taxon>
        <taxon>Coriobacteriales</taxon>
        <taxon>Coriobacteriaceae</taxon>
        <taxon>Senegalimassilia</taxon>
    </lineage>
</organism>
<feature type="region of interest" description="Disordered" evidence="1">
    <location>
        <begin position="1"/>
        <end position="29"/>
    </location>
</feature>
<comment type="caution">
    <text evidence="2">The sequence shown here is derived from an EMBL/GenBank/DDBJ whole genome shotgun (WGS) entry which is preliminary data.</text>
</comment>
<dbReference type="Gene3D" id="3.40.190.10">
    <property type="entry name" value="Periplasmic binding protein-like II"/>
    <property type="match status" value="1"/>
</dbReference>
<dbReference type="PANTHER" id="PTHR43649">
    <property type="entry name" value="ARABINOSE-BINDING PROTEIN-RELATED"/>
    <property type="match status" value="1"/>
</dbReference>
<sequence length="521" mass="56705">MRTNRHAAGVTQEGGAADGNRRSRRAHRARSRKAALAAFALTGVLAATLSAGCAGDSGKAAVKLDPSNPTTITVWDYYNGAQQASFDSLVSEFNSTVGKEKGIYAKSKTQGSVPELEKAISNSSAGEVGAEEMPNVFSSYADTAYNVQQQGKLADLTDYFTPDELSNYVPDYLDEGRFEDDDSLYLLPVAKSTEVTMLDETDWEPFAQATGATIDDLATQEGIAATAKRYYAYTDALTPDIPDDGKAFYGRDSLSNYFIIGMRQMGVDLLAPDADGKAQVNADKEKTRRLWDNYYVPYVSGYFDAVGKFRSDDVKTGDIICYTGSTASAAYFPDRVVDDNGMHEIGYRIIMPPAFEGGNAVAPQQGAGMAVAKSDEQHEYASCEFLKWFTEKQNNLRFAATSSYLPVRTDANNIDELDSAIRDENLSVSPKTRDCIAMAMDSFDDVELYSLKSFDNAYAARKVLDHSLNDKATADKAAVQAAMATGQSRAEALEPYVDDAAFEQWYASFCQQLQAAAEGTE</sequence>
<dbReference type="Proteomes" id="UP000253792">
    <property type="component" value="Unassembled WGS sequence"/>
</dbReference>
<evidence type="ECO:0000313" key="2">
    <source>
        <dbReference type="EMBL" id="RDB55113.1"/>
    </source>
</evidence>
<dbReference type="STRING" id="1034345.GCA_000236865_01787"/>
<proteinExistence type="predicted"/>
<dbReference type="InterPro" id="IPR006059">
    <property type="entry name" value="SBP"/>
</dbReference>